<evidence type="ECO:0000256" key="4">
    <source>
        <dbReference type="SAM" id="SignalP"/>
    </source>
</evidence>
<dbReference type="PANTHER" id="PTHR43649">
    <property type="entry name" value="ARABINOSE-BINDING PROTEIN-RELATED"/>
    <property type="match status" value="1"/>
</dbReference>
<dbReference type="PROSITE" id="PS01037">
    <property type="entry name" value="SBP_BACTERIAL_1"/>
    <property type="match status" value="1"/>
</dbReference>
<dbReference type="InterPro" id="IPR006059">
    <property type="entry name" value="SBP"/>
</dbReference>
<dbReference type="Pfam" id="PF01547">
    <property type="entry name" value="SBP_bac_1"/>
    <property type="match status" value="1"/>
</dbReference>
<sequence length="446" mass="49457">MKAFHKKTVATATRFAALLSIAGIALTGCQKESEAGKPAAAADQPVVIDKPVTLKVAPIIISITDEDFKTLLADPVKKVQPNITLELVKPGKGTNIEDLIAAGSPPDLLLTWNGRLLYTKEMDLLEDMTPLLTKHKVDLNRFEPAAIEAIKMVSDKGELYALPFALQHYALYYNKDIFDKFGVPYPKDGMTWEQTVELAKKVSREDTGTVYRGMGIQNLASLHYPLSLGAVDAKTNKAVIQNEQWKKVFELGKSIYGIEGNAPKKFFNDDDDAFVKNRIIAMLPAVNMIPRLMEAEKEKNDLNWDIAQYPSFPERPNMYAMMNTHVVAVTKSSKNKDAAVEVMKVLTSDEVQLISSQKTARLTSLKSPEIVKAFGTDIPSLKGKHVDSIFKSKHAPGVVMSEYLGKATTILRDQFTQYFNGGKDANTALRDSEESINKMIQTDKQK</sequence>
<evidence type="ECO:0000313" key="6">
    <source>
        <dbReference type="Proteomes" id="UP000730618"/>
    </source>
</evidence>
<comment type="similarity">
    <text evidence="1">Belongs to the bacterial solute-binding protein 1 family.</text>
</comment>
<name>A0ABM8VEX8_9BACL</name>
<accession>A0ABM8VEX8</accession>
<dbReference type="InterPro" id="IPR006061">
    <property type="entry name" value="SBP_1_CS"/>
</dbReference>
<evidence type="ECO:0000256" key="1">
    <source>
        <dbReference type="ARBA" id="ARBA00008520"/>
    </source>
</evidence>
<keyword evidence="3 4" id="KW-0732">Signal</keyword>
<comment type="caution">
    <text evidence="5">The sequence shown here is derived from an EMBL/GenBank/DDBJ whole genome shotgun (WGS) entry which is preliminary data.</text>
</comment>
<dbReference type="PROSITE" id="PS51257">
    <property type="entry name" value="PROKAR_LIPOPROTEIN"/>
    <property type="match status" value="1"/>
</dbReference>
<evidence type="ECO:0000256" key="3">
    <source>
        <dbReference type="ARBA" id="ARBA00022729"/>
    </source>
</evidence>
<evidence type="ECO:0008006" key="7">
    <source>
        <dbReference type="Google" id="ProtNLM"/>
    </source>
</evidence>
<dbReference type="InterPro" id="IPR050490">
    <property type="entry name" value="Bact_solute-bd_prot1"/>
</dbReference>
<keyword evidence="2" id="KW-0813">Transport</keyword>
<evidence type="ECO:0000256" key="2">
    <source>
        <dbReference type="ARBA" id="ARBA00022448"/>
    </source>
</evidence>
<gene>
    <name evidence="5" type="ORF">PAECIP111802_01662</name>
</gene>
<protein>
    <recommendedName>
        <fullName evidence="7">Extracellular solute-binding protein</fullName>
    </recommendedName>
</protein>
<dbReference type="RefSeq" id="WP_218098021.1">
    <property type="nucleotide sequence ID" value="NZ_CAJVCE010000004.1"/>
</dbReference>
<organism evidence="5 6">
    <name type="scientific">Paenibacillus allorhizosphaerae</name>
    <dbReference type="NCBI Taxonomy" id="2849866"/>
    <lineage>
        <taxon>Bacteria</taxon>
        <taxon>Bacillati</taxon>
        <taxon>Bacillota</taxon>
        <taxon>Bacilli</taxon>
        <taxon>Bacillales</taxon>
        <taxon>Paenibacillaceae</taxon>
        <taxon>Paenibacillus</taxon>
    </lineage>
</organism>
<evidence type="ECO:0000313" key="5">
    <source>
        <dbReference type="EMBL" id="CAG7630669.1"/>
    </source>
</evidence>
<dbReference type="EMBL" id="CAJVCE010000004">
    <property type="protein sequence ID" value="CAG7630669.1"/>
    <property type="molecule type" value="Genomic_DNA"/>
</dbReference>
<proteinExistence type="inferred from homology"/>
<keyword evidence="6" id="KW-1185">Reference proteome</keyword>
<dbReference type="Proteomes" id="UP000730618">
    <property type="component" value="Unassembled WGS sequence"/>
</dbReference>
<feature type="chain" id="PRO_5045310599" description="Extracellular solute-binding protein" evidence="4">
    <location>
        <begin position="26"/>
        <end position="446"/>
    </location>
</feature>
<feature type="signal peptide" evidence="4">
    <location>
        <begin position="1"/>
        <end position="25"/>
    </location>
</feature>
<reference evidence="5 6" key="1">
    <citation type="submission" date="2021-06" db="EMBL/GenBank/DDBJ databases">
        <authorList>
            <person name="Criscuolo A."/>
        </authorList>
    </citation>
    <scope>NUCLEOTIDE SEQUENCE [LARGE SCALE GENOMIC DNA]</scope>
    <source>
        <strain evidence="6">CIP 111802</strain>
    </source>
</reference>